<organism evidence="14 15">
    <name type="scientific">Paenibacillus thailandensis</name>
    <dbReference type="NCBI Taxonomy" id="393250"/>
    <lineage>
        <taxon>Bacteria</taxon>
        <taxon>Bacillati</taxon>
        <taxon>Bacillota</taxon>
        <taxon>Bacilli</taxon>
        <taxon>Bacillales</taxon>
        <taxon>Paenibacillaceae</taxon>
        <taxon>Paenibacillus</taxon>
    </lineage>
</organism>
<gene>
    <name evidence="14" type="ORF">ACFSW5_23140</name>
</gene>
<keyword evidence="11" id="KW-0456">Lyase</keyword>
<dbReference type="Gene3D" id="3.40.50.1100">
    <property type="match status" value="2"/>
</dbReference>
<dbReference type="InterPro" id="IPR023026">
    <property type="entry name" value="Trp_synth_beta/beta-like"/>
</dbReference>
<evidence type="ECO:0000256" key="4">
    <source>
        <dbReference type="ARBA" id="ARBA00009982"/>
    </source>
</evidence>
<keyword evidence="15" id="KW-1185">Reference proteome</keyword>
<dbReference type="EC" id="4.2.1.20" evidence="6"/>
<dbReference type="EMBL" id="JBHUMY010000038">
    <property type="protein sequence ID" value="MFD2663159.1"/>
    <property type="molecule type" value="Genomic_DNA"/>
</dbReference>
<keyword evidence="8" id="KW-0822">Tryptophan biosynthesis</keyword>
<comment type="function">
    <text evidence="2">The beta subunit is responsible for the synthesis of L-tryptophan from indole and L-serine.</text>
</comment>
<evidence type="ECO:0000313" key="14">
    <source>
        <dbReference type="EMBL" id="MFD2663159.1"/>
    </source>
</evidence>
<dbReference type="PANTHER" id="PTHR48077:SF6">
    <property type="entry name" value="TRYPTOPHAN SYNTHASE"/>
    <property type="match status" value="1"/>
</dbReference>
<dbReference type="NCBIfam" id="NF009057">
    <property type="entry name" value="PRK12391.1"/>
    <property type="match status" value="1"/>
</dbReference>
<evidence type="ECO:0000256" key="9">
    <source>
        <dbReference type="ARBA" id="ARBA00022898"/>
    </source>
</evidence>
<comment type="pathway">
    <text evidence="3">Amino-acid biosynthesis; L-tryptophan biosynthesis; L-tryptophan from chorismate: step 5/5.</text>
</comment>
<dbReference type="Pfam" id="PF00291">
    <property type="entry name" value="PALP"/>
    <property type="match status" value="1"/>
</dbReference>
<dbReference type="PIRSF" id="PIRSF001413">
    <property type="entry name" value="Trp_syn_beta"/>
    <property type="match status" value="1"/>
</dbReference>
<keyword evidence="9" id="KW-0663">Pyridoxal phosphate</keyword>
<evidence type="ECO:0000256" key="1">
    <source>
        <dbReference type="ARBA" id="ARBA00001933"/>
    </source>
</evidence>
<sequence length="439" mass="49141">MTNQILRGRKHLIALNPNDLPTKWLNMRAVLPEKLPPVLDPDDDKHGRVEIMRRIRPQAMIQQDETNDEWIDIPEEVLEKFVEIGRPTPLMRAVELERYLDTPAKIYIKREDLLPSHSFKLNTAVAQAYYAKKENAEGLITETGAGQWGVSLSYACNMFDLKTIVFWVKVSVNQKPLRRAFSEMLGATVYPSPSTMTKAGREILDKNPDHYGSLGTAIGEAISFSMEHDSYKYASGSNLSHVLLHQSIIGLETKMQLELAGEQPDILVGCCGGGSNLGGLIAPWVRTKSERPDTIRLFAAESEAAPRLSRGRYMYDHSDPVGLTPQVLSYTLGMDYMPPPVHVGGLRQHNGSPIIGMLKHKDLLESRPYTQEEIFEAGRLFIQLYRIIPAPETCHAIKATIDLALEAKRNNEKKTIVMCFSGNGLLDLSGYSEILNKSK</sequence>
<dbReference type="InterPro" id="IPR001926">
    <property type="entry name" value="TrpB-like_PALP"/>
</dbReference>
<evidence type="ECO:0000256" key="6">
    <source>
        <dbReference type="ARBA" id="ARBA00012043"/>
    </source>
</evidence>
<comment type="catalytic activity">
    <reaction evidence="12">
        <text>(1S,2R)-1-C-(indol-3-yl)glycerol 3-phosphate + L-serine = D-glyceraldehyde 3-phosphate + L-tryptophan + H2O</text>
        <dbReference type="Rhea" id="RHEA:10532"/>
        <dbReference type="ChEBI" id="CHEBI:15377"/>
        <dbReference type="ChEBI" id="CHEBI:33384"/>
        <dbReference type="ChEBI" id="CHEBI:57912"/>
        <dbReference type="ChEBI" id="CHEBI:58866"/>
        <dbReference type="ChEBI" id="CHEBI:59776"/>
        <dbReference type="EC" id="4.2.1.20"/>
    </reaction>
</comment>
<evidence type="ECO:0000256" key="2">
    <source>
        <dbReference type="ARBA" id="ARBA00002786"/>
    </source>
</evidence>
<evidence type="ECO:0000313" key="15">
    <source>
        <dbReference type="Proteomes" id="UP001597493"/>
    </source>
</evidence>
<reference evidence="15" key="1">
    <citation type="journal article" date="2019" name="Int. J. Syst. Evol. Microbiol.">
        <title>The Global Catalogue of Microorganisms (GCM) 10K type strain sequencing project: providing services to taxonomists for standard genome sequencing and annotation.</title>
        <authorList>
            <consortium name="The Broad Institute Genomics Platform"/>
            <consortium name="The Broad Institute Genome Sequencing Center for Infectious Disease"/>
            <person name="Wu L."/>
            <person name="Ma J."/>
        </authorList>
    </citation>
    <scope>NUCLEOTIDE SEQUENCE [LARGE SCALE GENOMIC DNA]</scope>
    <source>
        <strain evidence="15">TISTR 1827</strain>
    </source>
</reference>
<protein>
    <recommendedName>
        <fullName evidence="6">tryptophan synthase</fullName>
        <ecNumber evidence="6">4.2.1.20</ecNumber>
    </recommendedName>
</protein>
<keyword evidence="10" id="KW-0057">Aromatic amino acid biosynthesis</keyword>
<evidence type="ECO:0000256" key="7">
    <source>
        <dbReference type="ARBA" id="ARBA00022605"/>
    </source>
</evidence>
<evidence type="ECO:0000256" key="12">
    <source>
        <dbReference type="ARBA" id="ARBA00049047"/>
    </source>
</evidence>
<evidence type="ECO:0000256" key="11">
    <source>
        <dbReference type="ARBA" id="ARBA00023239"/>
    </source>
</evidence>
<dbReference type="RefSeq" id="WP_379278628.1">
    <property type="nucleotide sequence ID" value="NZ_JBHUGT010000020.1"/>
</dbReference>
<evidence type="ECO:0000256" key="5">
    <source>
        <dbReference type="ARBA" id="ARBA00011270"/>
    </source>
</evidence>
<dbReference type="Proteomes" id="UP001597493">
    <property type="component" value="Unassembled WGS sequence"/>
</dbReference>
<evidence type="ECO:0000256" key="3">
    <source>
        <dbReference type="ARBA" id="ARBA00004733"/>
    </source>
</evidence>
<dbReference type="PANTHER" id="PTHR48077">
    <property type="entry name" value="TRYPTOPHAN SYNTHASE-RELATED"/>
    <property type="match status" value="1"/>
</dbReference>
<name>A0ABW5R336_9BACL</name>
<dbReference type="InterPro" id="IPR036052">
    <property type="entry name" value="TrpB-like_PALP_sf"/>
</dbReference>
<comment type="caution">
    <text evidence="14">The sequence shown here is derived from an EMBL/GenBank/DDBJ whole genome shotgun (WGS) entry which is preliminary data.</text>
</comment>
<keyword evidence="7" id="KW-0028">Amino-acid biosynthesis</keyword>
<evidence type="ECO:0000256" key="10">
    <source>
        <dbReference type="ARBA" id="ARBA00023141"/>
    </source>
</evidence>
<evidence type="ECO:0000259" key="13">
    <source>
        <dbReference type="Pfam" id="PF00291"/>
    </source>
</evidence>
<comment type="subunit">
    <text evidence="5">Tetramer of two alpha and two beta chains.</text>
</comment>
<accession>A0ABW5R336</accession>
<proteinExistence type="inferred from homology"/>
<feature type="domain" description="Tryptophan synthase beta chain-like PALP" evidence="13">
    <location>
        <begin position="85"/>
        <end position="422"/>
    </location>
</feature>
<evidence type="ECO:0000256" key="8">
    <source>
        <dbReference type="ARBA" id="ARBA00022822"/>
    </source>
</evidence>
<dbReference type="NCBIfam" id="TIGR01415">
    <property type="entry name" value="trpB_rel"/>
    <property type="match status" value="1"/>
</dbReference>
<comment type="similarity">
    <text evidence="4">Belongs to the TrpB family.</text>
</comment>
<dbReference type="SUPFAM" id="SSF53686">
    <property type="entry name" value="Tryptophan synthase beta subunit-like PLP-dependent enzymes"/>
    <property type="match status" value="1"/>
</dbReference>
<comment type="cofactor">
    <cofactor evidence="1">
        <name>pyridoxal 5'-phosphate</name>
        <dbReference type="ChEBI" id="CHEBI:597326"/>
    </cofactor>
</comment>
<dbReference type="PIRSF" id="PIRSF500824">
    <property type="entry name" value="TrpB_prok"/>
    <property type="match status" value="1"/>
</dbReference>
<dbReference type="InterPro" id="IPR006316">
    <property type="entry name" value="Trp_synth_b-like"/>
</dbReference>